<organism evidence="2 3">
    <name type="scientific">Asparagus officinalis</name>
    <name type="common">Garden asparagus</name>
    <dbReference type="NCBI Taxonomy" id="4686"/>
    <lineage>
        <taxon>Eukaryota</taxon>
        <taxon>Viridiplantae</taxon>
        <taxon>Streptophyta</taxon>
        <taxon>Embryophyta</taxon>
        <taxon>Tracheophyta</taxon>
        <taxon>Spermatophyta</taxon>
        <taxon>Magnoliopsida</taxon>
        <taxon>Liliopsida</taxon>
        <taxon>Asparagales</taxon>
        <taxon>Asparagaceae</taxon>
        <taxon>Asparagoideae</taxon>
        <taxon>Asparagus</taxon>
    </lineage>
</organism>
<sequence length="213" mass="23572">MIGVRPSADGLGRVTGSSQVSLEELGRPRVDVVVNCSGVFRDLFINQMNLLDRAVKMVAELDEPEEQNYVRKHARQQAEELGVSMREAATRIFSNASGSYSSNVNLAVENSSWNDEKQLQDMYLSRKSFAFDSDAPGIGMTEKRKVFEMALSTADATFQNLDSSEISLTDVSHYFDSDPTNLVQNLRKDGKKPSSYIADTTTANAQVRTLSET</sequence>
<reference evidence="3" key="1">
    <citation type="journal article" date="2017" name="Nat. Commun.">
        <title>The asparagus genome sheds light on the origin and evolution of a young Y chromosome.</title>
        <authorList>
            <person name="Harkess A."/>
            <person name="Zhou J."/>
            <person name="Xu C."/>
            <person name="Bowers J.E."/>
            <person name="Van der Hulst R."/>
            <person name="Ayyampalayam S."/>
            <person name="Mercati F."/>
            <person name="Riccardi P."/>
            <person name="McKain M.R."/>
            <person name="Kakrana A."/>
            <person name="Tang H."/>
            <person name="Ray J."/>
            <person name="Groenendijk J."/>
            <person name="Arikit S."/>
            <person name="Mathioni S.M."/>
            <person name="Nakano M."/>
            <person name="Shan H."/>
            <person name="Telgmann-Rauber A."/>
            <person name="Kanno A."/>
            <person name="Yue Z."/>
            <person name="Chen H."/>
            <person name="Li W."/>
            <person name="Chen Y."/>
            <person name="Xu X."/>
            <person name="Zhang Y."/>
            <person name="Luo S."/>
            <person name="Chen H."/>
            <person name="Gao J."/>
            <person name="Mao Z."/>
            <person name="Pires J.C."/>
            <person name="Luo M."/>
            <person name="Kudrna D."/>
            <person name="Wing R.A."/>
            <person name="Meyers B.C."/>
            <person name="Yi K."/>
            <person name="Kong H."/>
            <person name="Lavrijsen P."/>
            <person name="Sunseri F."/>
            <person name="Falavigna A."/>
            <person name="Ye Y."/>
            <person name="Leebens-Mack J.H."/>
            <person name="Chen G."/>
        </authorList>
    </citation>
    <scope>NUCLEOTIDE SEQUENCE [LARGE SCALE GENOMIC DNA]</scope>
    <source>
        <strain evidence="3">cv. DH0086</strain>
    </source>
</reference>
<dbReference type="EMBL" id="KV863522">
    <property type="protein sequence ID" value="ONK55379.1"/>
    <property type="molecule type" value="Genomic_DNA"/>
</dbReference>
<dbReference type="GO" id="GO:0009507">
    <property type="term" value="C:chloroplast"/>
    <property type="evidence" value="ECO:0007669"/>
    <property type="project" value="TreeGrafter"/>
</dbReference>
<keyword evidence="3" id="KW-1185">Reference proteome</keyword>
<feature type="domain" description="CobN/magnesium chelatase" evidence="1">
    <location>
        <begin position="1"/>
        <end position="212"/>
    </location>
</feature>
<dbReference type="PANTHER" id="PTHR44119:SF1">
    <property type="entry name" value="MAGNESIUM-CHELATASE SUBUNIT CHLH, CHLOROPLASTIC"/>
    <property type="match status" value="1"/>
</dbReference>
<dbReference type="PANTHER" id="PTHR44119">
    <property type="entry name" value="MAGNESIUM-CHELATASE SUBUNIT CHLH, CHLOROPLASTIC"/>
    <property type="match status" value="1"/>
</dbReference>
<proteinExistence type="predicted"/>
<dbReference type="AlphaFoldDB" id="A0A1R3L6Z5"/>
<gene>
    <name evidence="2" type="ORF">A4U43_UnF4150</name>
</gene>
<evidence type="ECO:0000259" key="1">
    <source>
        <dbReference type="Pfam" id="PF02514"/>
    </source>
</evidence>
<dbReference type="Pfam" id="PF02514">
    <property type="entry name" value="CobN-Mg_chel"/>
    <property type="match status" value="1"/>
</dbReference>
<dbReference type="Gramene" id="ONK55379">
    <property type="protein sequence ID" value="ONK55379"/>
    <property type="gene ID" value="A4U43_UnF4150"/>
</dbReference>
<accession>A0A1R3L6Z5</accession>
<name>A0A1R3L6Z5_ASPOF</name>
<protein>
    <recommendedName>
        <fullName evidence="1">CobN/magnesium chelatase domain-containing protein</fullName>
    </recommendedName>
</protein>
<evidence type="ECO:0000313" key="3">
    <source>
        <dbReference type="Proteomes" id="UP000243459"/>
    </source>
</evidence>
<evidence type="ECO:0000313" key="2">
    <source>
        <dbReference type="EMBL" id="ONK55379.1"/>
    </source>
</evidence>
<dbReference type="InterPro" id="IPR003672">
    <property type="entry name" value="CobN/Mg_chltase"/>
</dbReference>
<dbReference type="Proteomes" id="UP000243459">
    <property type="component" value="Unassembled WGS sequence"/>
</dbReference>